<dbReference type="GeneID" id="108560271"/>
<feature type="compositionally biased region" description="Basic and acidic residues" evidence="1">
    <location>
        <begin position="85"/>
        <end position="96"/>
    </location>
</feature>
<name>A0ABM1MF83_NICVS</name>
<dbReference type="Proteomes" id="UP000695000">
    <property type="component" value="Unplaced"/>
</dbReference>
<reference evidence="3" key="1">
    <citation type="submission" date="2025-08" db="UniProtKB">
        <authorList>
            <consortium name="RefSeq"/>
        </authorList>
    </citation>
    <scope>IDENTIFICATION</scope>
    <source>
        <tissue evidence="3">Whole Larva</tissue>
    </source>
</reference>
<sequence>MKDAINFLIPIVQDPLNDITTGRCVSHHVSMNGYYGYQPVAVGKEEDFRRPPQQNQTNNSLERMETNCDMDIQFNNCMEPEEDDSNAKREPAKQEPFKSSTRKRTLIDVDNCSSCKKRRQNEGKPRGSNQLGKLELVEELLRETHGSCLHHWLGHEF</sequence>
<gene>
    <name evidence="3" type="primary">LOC108560271</name>
</gene>
<evidence type="ECO:0000313" key="3">
    <source>
        <dbReference type="RefSeq" id="XP_017773233.1"/>
    </source>
</evidence>
<protein>
    <submittedName>
        <fullName evidence="3">Uncharacterized protein LOC108560271 isoform X2</fullName>
    </submittedName>
</protein>
<proteinExistence type="predicted"/>
<accession>A0ABM1MF83</accession>
<evidence type="ECO:0000256" key="1">
    <source>
        <dbReference type="SAM" id="MobiDB-lite"/>
    </source>
</evidence>
<organism evidence="2 3">
    <name type="scientific">Nicrophorus vespilloides</name>
    <name type="common">Boreal carrion beetle</name>
    <dbReference type="NCBI Taxonomy" id="110193"/>
    <lineage>
        <taxon>Eukaryota</taxon>
        <taxon>Metazoa</taxon>
        <taxon>Ecdysozoa</taxon>
        <taxon>Arthropoda</taxon>
        <taxon>Hexapoda</taxon>
        <taxon>Insecta</taxon>
        <taxon>Pterygota</taxon>
        <taxon>Neoptera</taxon>
        <taxon>Endopterygota</taxon>
        <taxon>Coleoptera</taxon>
        <taxon>Polyphaga</taxon>
        <taxon>Staphyliniformia</taxon>
        <taxon>Silphidae</taxon>
        <taxon>Nicrophorinae</taxon>
        <taxon>Nicrophorus</taxon>
    </lineage>
</organism>
<evidence type="ECO:0000313" key="2">
    <source>
        <dbReference type="Proteomes" id="UP000695000"/>
    </source>
</evidence>
<dbReference type="RefSeq" id="XP_017773233.1">
    <property type="nucleotide sequence ID" value="XM_017917744.1"/>
</dbReference>
<feature type="region of interest" description="Disordered" evidence="1">
    <location>
        <begin position="77"/>
        <end position="104"/>
    </location>
</feature>
<keyword evidence="2" id="KW-1185">Reference proteome</keyword>